<sequence>MSSRAKRLRLFFPFLFILTAAEACSPPFISSPLNSRKQSFQRKENRTRMEVEEFKKGLEETGRSGLVLDIDETLSATNVYWMSTLSSLFGNPENLSPQEIAKKYHLAQNVPYWQTKEALEWMQSKRDCSTTQELLPVIEGALQGVTRMMEIGIPIVGYLTVRPSSTNGGTEKWLNKHGFPDLPVVAKPTDVPFQEGNQWKGKALEALHPHVLGIVDDNPSVLKNTGPSFPGVFFLFSHEEVPSSTGDAGGKREATVVACPSWTDVTEAANTWWASFKQKQEAGPSAGG</sequence>
<organism evidence="2">
    <name type="scientific">Chromera velia CCMP2878</name>
    <dbReference type="NCBI Taxonomy" id="1169474"/>
    <lineage>
        <taxon>Eukaryota</taxon>
        <taxon>Sar</taxon>
        <taxon>Alveolata</taxon>
        <taxon>Colpodellida</taxon>
        <taxon>Chromeraceae</taxon>
        <taxon>Chromera</taxon>
    </lineage>
</organism>
<dbReference type="VEuPathDB" id="CryptoDB:Cvel_9195"/>
<keyword evidence="1" id="KW-0732">Signal</keyword>
<protein>
    <recommendedName>
        <fullName evidence="3">FCP1 homology domain-containing protein</fullName>
    </recommendedName>
</protein>
<accession>A0A0G4HX66</accession>
<proteinExistence type="predicted"/>
<evidence type="ECO:0008006" key="3">
    <source>
        <dbReference type="Google" id="ProtNLM"/>
    </source>
</evidence>
<dbReference type="AlphaFoldDB" id="A0A0G4HX66"/>
<name>A0A0G4HX66_9ALVE</name>
<dbReference type="Gene3D" id="3.40.50.1000">
    <property type="entry name" value="HAD superfamily/HAD-like"/>
    <property type="match status" value="1"/>
</dbReference>
<dbReference type="EMBL" id="CDMZ01004228">
    <property type="protein sequence ID" value="CEM49078.1"/>
    <property type="molecule type" value="Genomic_DNA"/>
</dbReference>
<reference evidence="2" key="1">
    <citation type="submission" date="2014-11" db="EMBL/GenBank/DDBJ databases">
        <authorList>
            <person name="Otto D Thomas"/>
            <person name="Naeem Raeece"/>
        </authorList>
    </citation>
    <scope>NUCLEOTIDE SEQUENCE</scope>
</reference>
<feature type="chain" id="PRO_5005191950" description="FCP1 homology domain-containing protein" evidence="1">
    <location>
        <begin position="24"/>
        <end position="288"/>
    </location>
</feature>
<dbReference type="SUPFAM" id="SSF56784">
    <property type="entry name" value="HAD-like"/>
    <property type="match status" value="1"/>
</dbReference>
<dbReference type="InterPro" id="IPR036412">
    <property type="entry name" value="HAD-like_sf"/>
</dbReference>
<evidence type="ECO:0000313" key="2">
    <source>
        <dbReference type="EMBL" id="CEM49078.1"/>
    </source>
</evidence>
<evidence type="ECO:0000256" key="1">
    <source>
        <dbReference type="SAM" id="SignalP"/>
    </source>
</evidence>
<feature type="signal peptide" evidence="1">
    <location>
        <begin position="1"/>
        <end position="23"/>
    </location>
</feature>
<gene>
    <name evidence="2" type="ORF">Cvel_9195</name>
</gene>
<dbReference type="InterPro" id="IPR023214">
    <property type="entry name" value="HAD_sf"/>
</dbReference>